<dbReference type="EMBL" id="CP014060">
    <property type="protein sequence ID" value="AMG36384.1"/>
    <property type="molecule type" value="Genomic_DNA"/>
</dbReference>
<reference evidence="2" key="1">
    <citation type="submission" date="2015-12" db="EMBL/GenBank/DDBJ databases">
        <title>FDA dAtabase for Regulatory Grade micrObial Sequences (FDA-ARGOS): Supporting development and validation of Infectious Disease Dx tests.</title>
        <authorList>
            <person name="Case J."/>
            <person name="Tallon L."/>
            <person name="Sadzewicz L."/>
            <person name="Sengamalay N."/>
            <person name="Ott S."/>
            <person name="Godinez A."/>
            <person name="Nagaraj S."/>
            <person name="Nadendla S."/>
            <person name="Sichtig H."/>
        </authorList>
    </citation>
    <scope>NUCLEOTIDE SEQUENCE [LARGE SCALE GENOMIC DNA]</scope>
    <source>
        <strain evidence="2">FDAARGOS_147</strain>
    </source>
</reference>
<dbReference type="RefSeq" id="WP_006393806.1">
    <property type="nucleotide sequence ID" value="NZ_CP014060.2"/>
</dbReference>
<protein>
    <submittedName>
        <fullName evidence="1">Uncharacterized protein</fullName>
    </submittedName>
</protein>
<organism evidence="1 2">
    <name type="scientific">Alcaligenes xylosoxydans xylosoxydans</name>
    <name type="common">Achromobacter xylosoxidans</name>
    <dbReference type="NCBI Taxonomy" id="85698"/>
    <lineage>
        <taxon>Bacteria</taxon>
        <taxon>Pseudomonadati</taxon>
        <taxon>Pseudomonadota</taxon>
        <taxon>Betaproteobacteria</taxon>
        <taxon>Burkholderiales</taxon>
        <taxon>Alcaligenaceae</taxon>
        <taxon>Achromobacter</taxon>
    </lineage>
</organism>
<proteinExistence type="predicted"/>
<name>A0A0X8NY15_ALCXX</name>
<evidence type="ECO:0000313" key="1">
    <source>
        <dbReference type="EMBL" id="AMG36384.1"/>
    </source>
</evidence>
<dbReference type="Proteomes" id="UP000060602">
    <property type="component" value="Chromosome"/>
</dbReference>
<dbReference type="AlphaFoldDB" id="A0A0X8NY15"/>
<gene>
    <name evidence="1" type="ORF">AL504_10325</name>
</gene>
<evidence type="ECO:0000313" key="2">
    <source>
        <dbReference type="Proteomes" id="UP000060602"/>
    </source>
</evidence>
<accession>A0A0X8NY15</accession>
<sequence length="74" mass="8489">MDWKLHKSGWIEERNFDIELAETPEGYHARVRVFGFPVLEDTKNVFPNEALAEKGALTLLKSQFTGTPDLEEKP</sequence>